<organism evidence="1">
    <name type="scientific">marine sediment metagenome</name>
    <dbReference type="NCBI Taxonomy" id="412755"/>
    <lineage>
        <taxon>unclassified sequences</taxon>
        <taxon>metagenomes</taxon>
        <taxon>ecological metagenomes</taxon>
    </lineage>
</organism>
<proteinExistence type="predicted"/>
<feature type="non-terminal residue" evidence="1">
    <location>
        <position position="1"/>
    </location>
</feature>
<accession>X1P6W7</accession>
<comment type="caution">
    <text evidence="1">The sequence shown here is derived from an EMBL/GenBank/DDBJ whole genome shotgun (WGS) entry which is preliminary data.</text>
</comment>
<gene>
    <name evidence="1" type="ORF">S06H3_56305</name>
</gene>
<evidence type="ECO:0000313" key="1">
    <source>
        <dbReference type="EMBL" id="GAI51588.1"/>
    </source>
</evidence>
<dbReference type="AlphaFoldDB" id="X1P6W7"/>
<reference evidence="1" key="1">
    <citation type="journal article" date="2014" name="Front. Microbiol.">
        <title>High frequency of phylogenetically diverse reductive dehalogenase-homologous genes in deep subseafloor sedimentary metagenomes.</title>
        <authorList>
            <person name="Kawai M."/>
            <person name="Futagami T."/>
            <person name="Toyoda A."/>
            <person name="Takaki Y."/>
            <person name="Nishi S."/>
            <person name="Hori S."/>
            <person name="Arai W."/>
            <person name="Tsubouchi T."/>
            <person name="Morono Y."/>
            <person name="Uchiyama I."/>
            <person name="Ito T."/>
            <person name="Fujiyama A."/>
            <person name="Inagaki F."/>
            <person name="Takami H."/>
        </authorList>
    </citation>
    <scope>NUCLEOTIDE SEQUENCE</scope>
    <source>
        <strain evidence="1">Expedition CK06-06</strain>
    </source>
</reference>
<sequence length="188" mass="20896">ENDAFGNFPIIKEILLKILKWVISQRSLYFGGYELGRIFNKGLFGDRSSEKFIVSFGSYNKILPGTKDEKITLFKQGFAFWHYSGKAKLSKGRTVIIERQPFSIKQRVTGSQIGFMTGFKGLHLDLESKLTGNSYVFIMGNARRAKAFGLGLFSVVTFAEAGIIATAKNKKVAPIANIALFFTISTTS</sequence>
<name>X1P6W7_9ZZZZ</name>
<protein>
    <submittedName>
        <fullName evidence="1">Uncharacterized protein</fullName>
    </submittedName>
</protein>
<dbReference type="EMBL" id="BARV01036212">
    <property type="protein sequence ID" value="GAI51588.1"/>
    <property type="molecule type" value="Genomic_DNA"/>
</dbReference>